<accession>A0A182ZZZ8</accession>
<feature type="compositionally biased region" description="Low complexity" evidence="1">
    <location>
        <begin position="44"/>
        <end position="55"/>
    </location>
</feature>
<proteinExistence type="predicted"/>
<sequence length="166" mass="18741">MSSELEDPLDKHARRCGQRVFLDIIRYACDGTIPQKYSKRSRRSGVGSRRSSSYSETEEDEFEKYPPLDWEDQLTRRNVKIISLPFKAGSVASDMLGEAIRCSAYSPRLILASTITEKSSEVDPVGLRPHQALDLPGDAGDSNKPDDQWTLRDTVEPAKKQHPSFR</sequence>
<dbReference type="AlphaFoldDB" id="A0A182ZZZ8"/>
<protein>
    <submittedName>
        <fullName evidence="4">Protein polybromo-1</fullName>
    </submittedName>
</protein>
<keyword evidence="3" id="KW-1185">Reference proteome</keyword>
<evidence type="ECO:0000313" key="2">
    <source>
        <dbReference type="EMBL" id="VDP21041.1"/>
    </source>
</evidence>
<feature type="region of interest" description="Disordered" evidence="1">
    <location>
        <begin position="36"/>
        <end position="64"/>
    </location>
</feature>
<dbReference type="EMBL" id="UZAN01000894">
    <property type="protein sequence ID" value="VDP21041.1"/>
    <property type="molecule type" value="Genomic_DNA"/>
</dbReference>
<evidence type="ECO:0000256" key="1">
    <source>
        <dbReference type="SAM" id="MobiDB-lite"/>
    </source>
</evidence>
<feature type="region of interest" description="Disordered" evidence="1">
    <location>
        <begin position="119"/>
        <end position="166"/>
    </location>
</feature>
<organism evidence="4">
    <name type="scientific">Echinostoma caproni</name>
    <dbReference type="NCBI Taxonomy" id="27848"/>
    <lineage>
        <taxon>Eukaryota</taxon>
        <taxon>Metazoa</taxon>
        <taxon>Spiralia</taxon>
        <taxon>Lophotrochozoa</taxon>
        <taxon>Platyhelminthes</taxon>
        <taxon>Trematoda</taxon>
        <taxon>Digenea</taxon>
        <taxon>Plagiorchiida</taxon>
        <taxon>Echinostomata</taxon>
        <taxon>Echinostomatoidea</taxon>
        <taxon>Echinostomatidae</taxon>
        <taxon>Echinostoma</taxon>
    </lineage>
</organism>
<evidence type="ECO:0000313" key="3">
    <source>
        <dbReference type="Proteomes" id="UP000272942"/>
    </source>
</evidence>
<dbReference type="WBParaSite" id="ECPE_0000028201-mRNA-1">
    <property type="protein sequence ID" value="ECPE_0000028201-mRNA-1"/>
    <property type="gene ID" value="ECPE_0000028201"/>
</dbReference>
<evidence type="ECO:0000313" key="4">
    <source>
        <dbReference type="WBParaSite" id="ECPE_0000028201-mRNA-1"/>
    </source>
</evidence>
<dbReference type="Proteomes" id="UP000272942">
    <property type="component" value="Unassembled WGS sequence"/>
</dbReference>
<dbReference type="OrthoDB" id="6240027at2759"/>
<name>A0A182ZZZ8_9TREM</name>
<reference evidence="2 3" key="2">
    <citation type="submission" date="2018-11" db="EMBL/GenBank/DDBJ databases">
        <authorList>
            <consortium name="Pathogen Informatics"/>
        </authorList>
    </citation>
    <scope>NUCLEOTIDE SEQUENCE [LARGE SCALE GENOMIC DNA]</scope>
    <source>
        <strain evidence="2 3">Egypt</strain>
    </source>
</reference>
<gene>
    <name evidence="2" type="ORF">ECPE_LOCUS284</name>
</gene>
<reference evidence="4" key="1">
    <citation type="submission" date="2016-06" db="UniProtKB">
        <authorList>
            <consortium name="WormBaseParasite"/>
        </authorList>
    </citation>
    <scope>IDENTIFICATION</scope>
</reference>
<feature type="compositionally biased region" description="Basic and acidic residues" evidence="1">
    <location>
        <begin position="141"/>
        <end position="159"/>
    </location>
</feature>